<dbReference type="Gene3D" id="1.10.1040.10">
    <property type="entry name" value="N-(1-d-carboxylethyl)-l-norvaline Dehydrogenase, domain 2"/>
    <property type="match status" value="1"/>
</dbReference>
<dbReference type="InterPro" id="IPR036291">
    <property type="entry name" value="NAD(P)-bd_dom_sf"/>
</dbReference>
<dbReference type="InterPro" id="IPR013118">
    <property type="entry name" value="Mannitol_DH_C"/>
</dbReference>
<dbReference type="NCBIfam" id="NF043014">
    <property type="entry name" value="DArabDhDalD"/>
    <property type="match status" value="1"/>
</dbReference>
<dbReference type="InterPro" id="IPR013131">
    <property type="entry name" value="Mannitol_DH_N"/>
</dbReference>
<dbReference type="Pfam" id="PF08125">
    <property type="entry name" value="Mannitol_dh_C"/>
    <property type="match status" value="1"/>
</dbReference>
<evidence type="ECO:0000313" key="5">
    <source>
        <dbReference type="Proteomes" id="UP000035352"/>
    </source>
</evidence>
<name>A0A0G3BK06_9BURK</name>
<dbReference type="Gene3D" id="3.40.50.720">
    <property type="entry name" value="NAD(P)-binding Rossmann-like Domain"/>
    <property type="match status" value="1"/>
</dbReference>
<keyword evidence="1" id="KW-0560">Oxidoreductase</keyword>
<dbReference type="InterPro" id="IPR008927">
    <property type="entry name" value="6-PGluconate_DH-like_C_sf"/>
</dbReference>
<dbReference type="GO" id="GO:0042840">
    <property type="term" value="P:D-glucuronate catabolic process"/>
    <property type="evidence" value="ECO:0007669"/>
    <property type="project" value="TreeGrafter"/>
</dbReference>
<evidence type="ECO:0000259" key="3">
    <source>
        <dbReference type="Pfam" id="PF08125"/>
    </source>
</evidence>
<dbReference type="InterPro" id="IPR050025">
    <property type="entry name" value="DalD"/>
</dbReference>
<feature type="domain" description="Mannitol dehydrogenase N-terminal" evidence="2">
    <location>
        <begin position="17"/>
        <end position="264"/>
    </location>
</feature>
<dbReference type="SUPFAM" id="SSF48179">
    <property type="entry name" value="6-phosphogluconate dehydrogenase C-terminal domain-like"/>
    <property type="match status" value="1"/>
</dbReference>
<reference evidence="4 5" key="1">
    <citation type="submission" date="2015-05" db="EMBL/GenBank/DDBJ databases">
        <authorList>
            <person name="Tang B."/>
            <person name="Yu Y."/>
        </authorList>
    </citation>
    <scope>NUCLEOTIDE SEQUENCE [LARGE SCALE GENOMIC DNA]</scope>
    <source>
        <strain evidence="4 5">DSM 7029</strain>
    </source>
</reference>
<dbReference type="GO" id="GO:0008866">
    <property type="term" value="F:fructuronate reductase activity"/>
    <property type="evidence" value="ECO:0007669"/>
    <property type="project" value="TreeGrafter"/>
</dbReference>
<dbReference type="KEGG" id="pbh:AAW51_0169"/>
<accession>A0A0G3BK06</accession>
<evidence type="ECO:0000259" key="2">
    <source>
        <dbReference type="Pfam" id="PF01232"/>
    </source>
</evidence>
<dbReference type="PANTHER" id="PTHR43362:SF7">
    <property type="entry name" value="D-MANNONATE OXIDOREDUCTASE"/>
    <property type="match status" value="1"/>
</dbReference>
<dbReference type="Proteomes" id="UP000035352">
    <property type="component" value="Chromosome"/>
</dbReference>
<dbReference type="InterPro" id="IPR000669">
    <property type="entry name" value="Mannitol_DH"/>
</dbReference>
<proteinExistence type="predicted"/>
<dbReference type="Pfam" id="PF01232">
    <property type="entry name" value="Mannitol_dh"/>
    <property type="match status" value="1"/>
</dbReference>
<dbReference type="PRINTS" id="PR00084">
    <property type="entry name" value="MTLDHDRGNASE"/>
</dbReference>
<evidence type="ECO:0000313" key="4">
    <source>
        <dbReference type="EMBL" id="AKJ26860.1"/>
    </source>
</evidence>
<gene>
    <name evidence="4" type="primary">dalD</name>
    <name evidence="4" type="ORF">AAW51_0169</name>
</gene>
<dbReference type="PATRIC" id="fig|413882.6.peg.175"/>
<dbReference type="InterPro" id="IPR050988">
    <property type="entry name" value="Mannitol_DH/Oxidoreductase"/>
</dbReference>
<sequence length="474" mass="52421">MTFTPAQASLEPEPLVMLHLGLGAFHRAHQADYLQDLADAGDRQWMLAGGNLRADPTATLEALRQQGGRYTLETVTPDGERRYRQLDVIRQVLPYEPSLAGLITLGAQLRTRIVSFTVTEAGYYLDPAGGLDEQAPELASDLQGLTRCTIYGAAAAVLQERMRRGSGPVTLLNCDNLRHNGDRFRAGLMAFLERRGQHALRDWAEANVCTPNSMVDRITPRPGPEVRERVRAATGVDDAAAVMAEDFRQWVIEDRFCHGRPGWKWVGVEMVDSVRPYEEAKIRILNATHSCIAWAGTLLGYRYIHEGTRDPRVRQLAHAYVTEDVLPCLDRPGRRSPLDLAAYRDTVLDRFGNAALCDTHQRVAMDGYSKIPGFIAPTLRERLAAGQPAHAVARLPALFLAFLQLWHRGMLPWDYQDQAMDPAAAHAVCSSADPVAALCGDRQLWGDLAGQPALVDALRQGLRDISFMTGALLD</sequence>
<organism evidence="4 5">
    <name type="scientific">Caldimonas brevitalea</name>
    <dbReference type="NCBI Taxonomy" id="413882"/>
    <lineage>
        <taxon>Bacteria</taxon>
        <taxon>Pseudomonadati</taxon>
        <taxon>Pseudomonadota</taxon>
        <taxon>Betaproteobacteria</taxon>
        <taxon>Burkholderiales</taxon>
        <taxon>Sphaerotilaceae</taxon>
        <taxon>Caldimonas</taxon>
    </lineage>
</organism>
<dbReference type="AlphaFoldDB" id="A0A0G3BK06"/>
<dbReference type="SUPFAM" id="SSF51735">
    <property type="entry name" value="NAD(P)-binding Rossmann-fold domains"/>
    <property type="match status" value="1"/>
</dbReference>
<keyword evidence="5" id="KW-1185">Reference proteome</keyword>
<protein>
    <submittedName>
        <fullName evidence="4">D-arabinitol 4-dehydrogenase</fullName>
    </submittedName>
</protein>
<dbReference type="STRING" id="413882.AAW51_0169"/>
<dbReference type="EMBL" id="CP011371">
    <property type="protein sequence ID" value="AKJ26860.1"/>
    <property type="molecule type" value="Genomic_DNA"/>
</dbReference>
<dbReference type="PANTHER" id="PTHR43362">
    <property type="entry name" value="MANNITOL DEHYDROGENASE DSF1-RELATED"/>
    <property type="match status" value="1"/>
</dbReference>
<dbReference type="InterPro" id="IPR013328">
    <property type="entry name" value="6PGD_dom2"/>
</dbReference>
<evidence type="ECO:0000256" key="1">
    <source>
        <dbReference type="ARBA" id="ARBA00023002"/>
    </source>
</evidence>
<feature type="domain" description="Mannitol dehydrogenase C-terminal" evidence="3">
    <location>
        <begin position="274"/>
        <end position="464"/>
    </location>
</feature>